<accession>Q69R00</accession>
<dbReference type="AlphaFoldDB" id="Q69R00"/>
<gene>
    <name evidence="2" type="primary">OJ1695_D07.2</name>
</gene>
<organism evidence="2 3">
    <name type="scientific">Oryza sativa subsp. japonica</name>
    <name type="common">Rice</name>
    <dbReference type="NCBI Taxonomy" id="39947"/>
    <lineage>
        <taxon>Eukaryota</taxon>
        <taxon>Viridiplantae</taxon>
        <taxon>Streptophyta</taxon>
        <taxon>Embryophyta</taxon>
        <taxon>Tracheophyta</taxon>
        <taxon>Spermatophyta</taxon>
        <taxon>Magnoliopsida</taxon>
        <taxon>Liliopsida</taxon>
        <taxon>Poales</taxon>
        <taxon>Poaceae</taxon>
        <taxon>BOP clade</taxon>
        <taxon>Oryzoideae</taxon>
        <taxon>Oryzeae</taxon>
        <taxon>Oryzinae</taxon>
        <taxon>Oryza</taxon>
        <taxon>Oryza sativa</taxon>
    </lineage>
</organism>
<feature type="region of interest" description="Disordered" evidence="1">
    <location>
        <begin position="1"/>
        <end position="44"/>
    </location>
</feature>
<feature type="compositionally biased region" description="Basic and acidic residues" evidence="1">
    <location>
        <begin position="16"/>
        <end position="26"/>
    </location>
</feature>
<reference evidence="3" key="1">
    <citation type="journal article" date="2005" name="Nature">
        <title>The map-based sequence of the rice genome.</title>
        <authorList>
            <consortium name="International rice genome sequencing project (IRGSP)"/>
            <person name="Matsumoto T."/>
            <person name="Wu J."/>
            <person name="Kanamori H."/>
            <person name="Katayose Y."/>
            <person name="Fujisawa M."/>
            <person name="Namiki N."/>
            <person name="Mizuno H."/>
            <person name="Yamamoto K."/>
            <person name="Antonio B.A."/>
            <person name="Baba T."/>
            <person name="Sakata K."/>
            <person name="Nagamura Y."/>
            <person name="Aoki H."/>
            <person name="Arikawa K."/>
            <person name="Arita K."/>
            <person name="Bito T."/>
            <person name="Chiden Y."/>
            <person name="Fujitsuka N."/>
            <person name="Fukunaka R."/>
            <person name="Hamada M."/>
            <person name="Harada C."/>
            <person name="Hayashi A."/>
            <person name="Hijishita S."/>
            <person name="Honda M."/>
            <person name="Hosokawa S."/>
            <person name="Ichikawa Y."/>
            <person name="Idonuma A."/>
            <person name="Iijima M."/>
            <person name="Ikeda M."/>
            <person name="Ikeno M."/>
            <person name="Ito K."/>
            <person name="Ito S."/>
            <person name="Ito T."/>
            <person name="Ito Y."/>
            <person name="Ito Y."/>
            <person name="Iwabuchi A."/>
            <person name="Kamiya K."/>
            <person name="Karasawa W."/>
            <person name="Kurita K."/>
            <person name="Katagiri S."/>
            <person name="Kikuta A."/>
            <person name="Kobayashi H."/>
            <person name="Kobayashi N."/>
            <person name="Machita K."/>
            <person name="Maehara T."/>
            <person name="Masukawa M."/>
            <person name="Mizubayashi T."/>
            <person name="Mukai Y."/>
            <person name="Nagasaki H."/>
            <person name="Nagata Y."/>
            <person name="Naito S."/>
            <person name="Nakashima M."/>
            <person name="Nakama Y."/>
            <person name="Nakamichi Y."/>
            <person name="Nakamura M."/>
            <person name="Meguro A."/>
            <person name="Negishi M."/>
            <person name="Ohta I."/>
            <person name="Ohta T."/>
            <person name="Okamoto M."/>
            <person name="Ono N."/>
            <person name="Saji S."/>
            <person name="Sakaguchi M."/>
            <person name="Sakai K."/>
            <person name="Shibata M."/>
            <person name="Shimokawa T."/>
            <person name="Song J."/>
            <person name="Takazaki Y."/>
            <person name="Terasawa K."/>
            <person name="Tsugane M."/>
            <person name="Tsuji K."/>
            <person name="Ueda S."/>
            <person name="Waki K."/>
            <person name="Yamagata H."/>
            <person name="Yamamoto M."/>
            <person name="Yamamoto S."/>
            <person name="Yamane H."/>
            <person name="Yoshiki S."/>
            <person name="Yoshihara R."/>
            <person name="Yukawa K."/>
            <person name="Zhong H."/>
            <person name="Yano M."/>
            <person name="Yuan Q."/>
            <person name="Ouyang S."/>
            <person name="Liu J."/>
            <person name="Jones K.M."/>
            <person name="Gansberger K."/>
            <person name="Moffat K."/>
            <person name="Hill J."/>
            <person name="Bera J."/>
            <person name="Fadrosh D."/>
            <person name="Jin S."/>
            <person name="Johri S."/>
            <person name="Kim M."/>
            <person name="Overton L."/>
            <person name="Reardon M."/>
            <person name="Tsitrin T."/>
            <person name="Vuong H."/>
            <person name="Weaver B."/>
            <person name="Ciecko A."/>
            <person name="Tallon L."/>
            <person name="Jackson J."/>
            <person name="Pai G."/>
            <person name="Aken S.V."/>
            <person name="Utterback T."/>
            <person name="Reidmuller S."/>
            <person name="Feldblyum T."/>
            <person name="Hsiao J."/>
            <person name="Zismann V."/>
            <person name="Iobst S."/>
            <person name="de Vazeille A.R."/>
            <person name="Buell C.R."/>
            <person name="Ying K."/>
            <person name="Li Y."/>
            <person name="Lu T."/>
            <person name="Huang Y."/>
            <person name="Zhao Q."/>
            <person name="Feng Q."/>
            <person name="Zhang L."/>
            <person name="Zhu J."/>
            <person name="Weng Q."/>
            <person name="Mu J."/>
            <person name="Lu Y."/>
            <person name="Fan D."/>
            <person name="Liu Y."/>
            <person name="Guan J."/>
            <person name="Zhang Y."/>
            <person name="Yu S."/>
            <person name="Liu X."/>
            <person name="Zhang Y."/>
            <person name="Hong G."/>
            <person name="Han B."/>
            <person name="Choisne N."/>
            <person name="Demange N."/>
            <person name="Orjeda G."/>
            <person name="Samain S."/>
            <person name="Cattolico L."/>
            <person name="Pelletier E."/>
            <person name="Couloux A."/>
            <person name="Segurens B."/>
            <person name="Wincker P."/>
            <person name="D'Hont A."/>
            <person name="Scarpelli C."/>
            <person name="Weissenbach J."/>
            <person name="Salanoubat M."/>
            <person name="Quetier F."/>
            <person name="Yu Y."/>
            <person name="Kim H.R."/>
            <person name="Rambo T."/>
            <person name="Currie J."/>
            <person name="Collura K."/>
            <person name="Luo M."/>
            <person name="Yang T."/>
            <person name="Ammiraju J.S.S."/>
            <person name="Engler F."/>
            <person name="Soderlund C."/>
            <person name="Wing R.A."/>
            <person name="Palmer L.E."/>
            <person name="de la Bastide M."/>
            <person name="Spiegel L."/>
            <person name="Nascimento L."/>
            <person name="Zutavern T."/>
            <person name="O'Shaughnessy A."/>
            <person name="Dike S."/>
            <person name="Dedhia N."/>
            <person name="Preston R."/>
            <person name="Balija V."/>
            <person name="McCombie W.R."/>
            <person name="Chow T."/>
            <person name="Chen H."/>
            <person name="Chung M."/>
            <person name="Chen C."/>
            <person name="Shaw J."/>
            <person name="Wu H."/>
            <person name="Hsiao K."/>
            <person name="Chao Y."/>
            <person name="Chu M."/>
            <person name="Cheng C."/>
            <person name="Hour A."/>
            <person name="Lee P."/>
            <person name="Lin S."/>
            <person name="Lin Y."/>
            <person name="Liou J."/>
            <person name="Liu S."/>
            <person name="Hsing Y."/>
            <person name="Raghuvanshi S."/>
            <person name="Mohanty A."/>
            <person name="Bharti A.K."/>
            <person name="Gaur A."/>
            <person name="Gupta V."/>
            <person name="Kumar D."/>
            <person name="Ravi V."/>
            <person name="Vij S."/>
            <person name="Kapur A."/>
            <person name="Khurana P."/>
            <person name="Khurana P."/>
            <person name="Khurana J.P."/>
            <person name="Tyagi A.K."/>
            <person name="Gaikwad K."/>
            <person name="Singh A."/>
            <person name="Dalal V."/>
            <person name="Srivastava S."/>
            <person name="Dixit A."/>
            <person name="Pal A.K."/>
            <person name="Ghazi I.A."/>
            <person name="Yadav M."/>
            <person name="Pandit A."/>
            <person name="Bhargava A."/>
            <person name="Sureshbabu K."/>
            <person name="Batra K."/>
            <person name="Sharma T.R."/>
            <person name="Mohapatra T."/>
            <person name="Singh N.K."/>
            <person name="Messing J."/>
            <person name="Nelson A.B."/>
            <person name="Fuks G."/>
            <person name="Kavchok S."/>
            <person name="Keizer G."/>
            <person name="Linton E."/>
            <person name="Llaca V."/>
            <person name="Song R."/>
            <person name="Tanyolac B."/>
            <person name="Young S."/>
            <person name="Ho-Il K."/>
            <person name="Hahn J.H."/>
            <person name="Sangsakoo G."/>
            <person name="Vanavichit A."/>
            <person name="de Mattos Luiz.A.T."/>
            <person name="Zimmer P.D."/>
            <person name="Malone G."/>
            <person name="Dellagostin O."/>
            <person name="de Oliveira A.C."/>
            <person name="Bevan M."/>
            <person name="Bancroft I."/>
            <person name="Minx P."/>
            <person name="Cordum H."/>
            <person name="Wilson R."/>
            <person name="Cheng Z."/>
            <person name="Jin W."/>
            <person name="Jiang J."/>
            <person name="Leong S.A."/>
            <person name="Iwama H."/>
            <person name="Gojobori T."/>
            <person name="Itoh T."/>
            <person name="Niimura Y."/>
            <person name="Fujii Y."/>
            <person name="Habara T."/>
            <person name="Sakai H."/>
            <person name="Sato Y."/>
            <person name="Wilson G."/>
            <person name="Kumar K."/>
            <person name="McCouch S."/>
            <person name="Juretic N."/>
            <person name="Hoen D."/>
            <person name="Wright S."/>
            <person name="Bruskiewich R."/>
            <person name="Bureau T."/>
            <person name="Miyao A."/>
            <person name="Hirochika H."/>
            <person name="Nishikawa T."/>
            <person name="Kadowaki K."/>
            <person name="Sugiura M."/>
            <person name="Burr B."/>
            <person name="Sasaki T."/>
        </authorList>
    </citation>
    <scope>NUCLEOTIDE SEQUENCE [LARGE SCALE GENOMIC DNA]</scope>
    <source>
        <strain evidence="3">cv. Nipponbare</strain>
    </source>
</reference>
<reference evidence="3" key="2">
    <citation type="journal article" date="2008" name="Nucleic Acids Res.">
        <title>The rice annotation project database (RAP-DB): 2008 update.</title>
        <authorList>
            <consortium name="The rice annotation project (RAP)"/>
        </authorList>
    </citation>
    <scope>GENOME REANNOTATION</scope>
    <source>
        <strain evidence="3">cv. Nipponbare</strain>
    </source>
</reference>
<evidence type="ECO:0000256" key="1">
    <source>
        <dbReference type="SAM" id="MobiDB-lite"/>
    </source>
</evidence>
<dbReference type="Proteomes" id="UP000000763">
    <property type="component" value="Chromosome 2"/>
</dbReference>
<sequence length="81" mass="8875">MAAGRGPRGKAMQGPEGHDVAPRGRDPPSPAAPAVRGLRGQDQAVGTHGRIGRYYQDFLVCVDFFPWELGILYFSCNREFV</sequence>
<dbReference type="EMBL" id="AP005295">
    <property type="protein sequence ID" value="BAD36051.1"/>
    <property type="molecule type" value="Genomic_DNA"/>
</dbReference>
<evidence type="ECO:0000313" key="2">
    <source>
        <dbReference type="EMBL" id="BAD36051.1"/>
    </source>
</evidence>
<evidence type="ECO:0000313" key="3">
    <source>
        <dbReference type="Proteomes" id="UP000000763"/>
    </source>
</evidence>
<proteinExistence type="predicted"/>
<protein>
    <submittedName>
        <fullName evidence="2">Uncharacterized protein</fullName>
    </submittedName>
</protein>
<name>Q69R00_ORYSJ</name>